<evidence type="ECO:0000256" key="5">
    <source>
        <dbReference type="ARBA" id="ARBA00022989"/>
    </source>
</evidence>
<evidence type="ECO:0000256" key="9">
    <source>
        <dbReference type="ARBA" id="ARBA00025834"/>
    </source>
</evidence>
<comment type="subunit">
    <text evidence="9">The 4 large subunits of the cytochrome b6-f complex are cytochrome b6, subunit IV (17 kDa polypeptide, PetD), cytochrome f and the Rieske protein, while the 4 small subunits are PetG, PetL, PetM and PetN. The complex functions as a dimer.</text>
</comment>
<keyword evidence="11" id="KW-0150">Chloroplast</keyword>
<reference evidence="11" key="2">
    <citation type="journal article" date="2011" name="PLoS ONE">
        <title>The Bryopsis hypnoides plastid genome: multimeric forms and complete nucleotide sequence.</title>
        <authorList>
            <person name="Lu F."/>
            <person name="Xu W."/>
            <person name="Tian C."/>
            <person name="Wang G."/>
            <person name="Niu J."/>
            <person name="Pan G."/>
            <person name="Hu S."/>
        </authorList>
    </citation>
    <scope>NUCLEOTIDE SEQUENCE</scope>
</reference>
<evidence type="ECO:0000256" key="3">
    <source>
        <dbReference type="ARBA" id="ARBA00022692"/>
    </source>
</evidence>
<evidence type="ECO:0000256" key="6">
    <source>
        <dbReference type="ARBA" id="ARBA00023078"/>
    </source>
</evidence>
<protein>
    <submittedName>
        <fullName evidence="11">Cytochrome b6/f complex subunit VI</fullName>
    </submittedName>
</protein>
<evidence type="ECO:0000256" key="4">
    <source>
        <dbReference type="ARBA" id="ARBA00022982"/>
    </source>
</evidence>
<evidence type="ECO:0000256" key="1">
    <source>
        <dbReference type="ARBA" id="ARBA00004167"/>
    </source>
</evidence>
<dbReference type="Pfam" id="PF05115">
    <property type="entry name" value="PetL"/>
    <property type="match status" value="1"/>
</dbReference>
<feature type="transmembrane region" description="Helical" evidence="10">
    <location>
        <begin position="6"/>
        <end position="26"/>
    </location>
</feature>
<keyword evidence="11" id="KW-0934">Plastid</keyword>
<keyword evidence="5 10" id="KW-1133">Transmembrane helix</keyword>
<evidence type="ECO:0000256" key="2">
    <source>
        <dbReference type="ARBA" id="ARBA00022448"/>
    </source>
</evidence>
<dbReference type="GeneID" id="8463161"/>
<organism evidence="11">
    <name type="scientific">Bryopsis hypnoides</name>
    <name type="common">Green alga</name>
    <dbReference type="NCBI Taxonomy" id="222885"/>
    <lineage>
        <taxon>Eukaryota</taxon>
        <taxon>Viridiplantae</taxon>
        <taxon>Chlorophyta</taxon>
        <taxon>core chlorophytes</taxon>
        <taxon>Ulvophyceae</taxon>
        <taxon>TCBD clade</taxon>
        <taxon>Bryopsidales</taxon>
        <taxon>Bryopsidineae</taxon>
        <taxon>Bryopsidaceae</taxon>
        <taxon>Bryopsis</taxon>
    </lineage>
</organism>
<evidence type="ECO:0000256" key="10">
    <source>
        <dbReference type="SAM" id="Phobius"/>
    </source>
</evidence>
<gene>
    <name evidence="11" type="primary">petL</name>
</gene>
<geneLocation type="chloroplast" evidence="11"/>
<comment type="function">
    <text evidence="8">Component of the cytochrome b6-f complex, which mediates electron transfer between photosystem II (PSII) and photosystem I (PSI), cyclic electron flow around PSI, and state transitions. PetL is important for photoautotrophic growth as well as for electron transfer efficiency and stability of the cytochrome b6-f complex.</text>
</comment>
<dbReference type="RefSeq" id="YP_003227056.1">
    <property type="nucleotide sequence ID" value="NC_013359.1"/>
</dbReference>
<name>D0EVT0_BRYHP</name>
<keyword evidence="3 10" id="KW-0812">Transmembrane</keyword>
<comment type="subcellular location">
    <subcellularLocation>
        <location evidence="1">Membrane</location>
        <topology evidence="1">Single-pass membrane protein</topology>
    </subcellularLocation>
</comment>
<dbReference type="AlphaFoldDB" id="D0EVT0"/>
<evidence type="ECO:0000313" key="11">
    <source>
        <dbReference type="EMBL" id="ACX33744.1"/>
    </source>
</evidence>
<keyword evidence="4" id="KW-0249">Electron transport</keyword>
<evidence type="ECO:0000256" key="8">
    <source>
        <dbReference type="ARBA" id="ARBA00025197"/>
    </source>
</evidence>
<evidence type="ECO:0000256" key="7">
    <source>
        <dbReference type="ARBA" id="ARBA00023136"/>
    </source>
</evidence>
<keyword evidence="7 10" id="KW-0472">Membrane</keyword>
<accession>D0EVT0</accession>
<keyword evidence="2" id="KW-0813">Transport</keyword>
<dbReference type="InterPro" id="IPR007802">
    <property type="entry name" value="Cyt_b6/f_cplx_su6"/>
</dbReference>
<keyword evidence="6" id="KW-0793">Thylakoid</keyword>
<dbReference type="EMBL" id="GQ892829">
    <property type="protein sequence ID" value="ACX33744.1"/>
    <property type="molecule type" value="Genomic_DNA"/>
</dbReference>
<reference evidence="11" key="1">
    <citation type="submission" date="2009-09" db="EMBL/GenBank/DDBJ databases">
        <authorList>
            <person name="Lv F."/>
            <person name="Xv W."/>
            <person name="Tian C."/>
            <person name="Wang G.C."/>
            <person name="Niu J.F."/>
            <person name="Pang G.H."/>
            <person name="Hu S.N."/>
        </authorList>
    </citation>
    <scope>NUCLEOTIDE SEQUENCE</scope>
</reference>
<proteinExistence type="predicted"/>
<sequence length="34" mass="3715">MLTITSYIALISVAFVVTLILSYLGLLKGIKLVF</sequence>